<dbReference type="SMART" id="SM00304">
    <property type="entry name" value="HAMP"/>
    <property type="match status" value="1"/>
</dbReference>
<evidence type="ECO:0000256" key="14">
    <source>
        <dbReference type="SAM" id="MobiDB-lite"/>
    </source>
</evidence>
<dbReference type="Pfam" id="PF00072">
    <property type="entry name" value="Response_reg"/>
    <property type="match status" value="1"/>
</dbReference>
<evidence type="ECO:0000256" key="13">
    <source>
        <dbReference type="SAM" id="Coils"/>
    </source>
</evidence>
<dbReference type="InterPro" id="IPR036890">
    <property type="entry name" value="HATPase_C_sf"/>
</dbReference>
<dbReference type="PROSITE" id="PS50110">
    <property type="entry name" value="RESPONSE_REGULATORY"/>
    <property type="match status" value="1"/>
</dbReference>
<dbReference type="Gene3D" id="6.10.340.10">
    <property type="match status" value="1"/>
</dbReference>
<keyword evidence="4" id="KW-1003">Cell membrane</keyword>
<dbReference type="EC" id="2.7.13.3" evidence="3"/>
<feature type="domain" description="Histidine kinase" evidence="16">
    <location>
        <begin position="376"/>
        <end position="594"/>
    </location>
</feature>
<dbReference type="InterPro" id="IPR003661">
    <property type="entry name" value="HisK_dim/P_dom"/>
</dbReference>
<dbReference type="EMBL" id="VLLB01000001">
    <property type="protein sequence ID" value="TWI69672.1"/>
    <property type="molecule type" value="Genomic_DNA"/>
</dbReference>
<keyword evidence="10" id="KW-0902">Two-component regulatory system</keyword>
<accession>A0A562RKU9</accession>
<evidence type="ECO:0000256" key="15">
    <source>
        <dbReference type="SAM" id="Phobius"/>
    </source>
</evidence>
<dbReference type="SMART" id="SM00387">
    <property type="entry name" value="HATPase_c"/>
    <property type="match status" value="1"/>
</dbReference>
<dbReference type="SMART" id="SM00448">
    <property type="entry name" value="REC"/>
    <property type="match status" value="1"/>
</dbReference>
<evidence type="ECO:0000259" key="16">
    <source>
        <dbReference type="PROSITE" id="PS50109"/>
    </source>
</evidence>
<evidence type="ECO:0000313" key="20">
    <source>
        <dbReference type="Proteomes" id="UP000318431"/>
    </source>
</evidence>
<evidence type="ECO:0000256" key="4">
    <source>
        <dbReference type="ARBA" id="ARBA00022475"/>
    </source>
</evidence>
<evidence type="ECO:0000256" key="7">
    <source>
        <dbReference type="ARBA" id="ARBA00022692"/>
    </source>
</evidence>
<feature type="domain" description="Response regulatory" evidence="17">
    <location>
        <begin position="650"/>
        <end position="766"/>
    </location>
</feature>
<keyword evidence="9 15" id="KW-1133">Transmembrane helix</keyword>
<dbReference type="InterPro" id="IPR004358">
    <property type="entry name" value="Sig_transdc_His_kin-like_C"/>
</dbReference>
<dbReference type="Proteomes" id="UP000318431">
    <property type="component" value="Unassembled WGS sequence"/>
</dbReference>
<dbReference type="CDD" id="cd00082">
    <property type="entry name" value="HisKA"/>
    <property type="match status" value="1"/>
</dbReference>
<keyword evidence="8 19" id="KW-0418">Kinase</keyword>
<keyword evidence="20" id="KW-1185">Reference proteome</keyword>
<dbReference type="PANTHER" id="PTHR43547">
    <property type="entry name" value="TWO-COMPONENT HISTIDINE KINASE"/>
    <property type="match status" value="1"/>
</dbReference>
<dbReference type="FunFam" id="3.30.565.10:FF:000006">
    <property type="entry name" value="Sensor histidine kinase WalK"/>
    <property type="match status" value="1"/>
</dbReference>
<keyword evidence="11 15" id="KW-0472">Membrane</keyword>
<feature type="transmembrane region" description="Helical" evidence="15">
    <location>
        <begin position="278"/>
        <end position="298"/>
    </location>
</feature>
<feature type="modified residue" description="4-aspartylphosphate" evidence="12">
    <location>
        <position position="699"/>
    </location>
</feature>
<reference evidence="19 20" key="1">
    <citation type="journal article" date="2015" name="Stand. Genomic Sci.">
        <title>Genomic Encyclopedia of Bacterial and Archaeal Type Strains, Phase III: the genomes of soil and plant-associated and newly described type strains.</title>
        <authorList>
            <person name="Whitman W.B."/>
            <person name="Woyke T."/>
            <person name="Klenk H.P."/>
            <person name="Zhou Y."/>
            <person name="Lilburn T.G."/>
            <person name="Beck B.J."/>
            <person name="De Vos P."/>
            <person name="Vandamme P."/>
            <person name="Eisen J.A."/>
            <person name="Garrity G."/>
            <person name="Hugenholtz P."/>
            <person name="Kyrpides N.C."/>
        </authorList>
    </citation>
    <scope>NUCLEOTIDE SEQUENCE [LARGE SCALE GENOMIC DNA]</scope>
    <source>
        <strain evidence="19 20">CGMCC 1.10822</strain>
    </source>
</reference>
<feature type="compositionally biased region" description="Low complexity" evidence="14">
    <location>
        <begin position="622"/>
        <end position="636"/>
    </location>
</feature>
<feature type="region of interest" description="Disordered" evidence="14">
    <location>
        <begin position="605"/>
        <end position="641"/>
    </location>
</feature>
<evidence type="ECO:0000256" key="2">
    <source>
        <dbReference type="ARBA" id="ARBA00004429"/>
    </source>
</evidence>
<dbReference type="PANTHER" id="PTHR43547:SF2">
    <property type="entry name" value="HYBRID SIGNAL TRANSDUCTION HISTIDINE KINASE C"/>
    <property type="match status" value="1"/>
</dbReference>
<dbReference type="Pfam" id="PF02743">
    <property type="entry name" value="dCache_1"/>
    <property type="match status" value="1"/>
</dbReference>
<dbReference type="PRINTS" id="PR00344">
    <property type="entry name" value="BCTRLSENSOR"/>
</dbReference>
<dbReference type="InterPro" id="IPR003594">
    <property type="entry name" value="HATPase_dom"/>
</dbReference>
<evidence type="ECO:0000256" key="11">
    <source>
        <dbReference type="ARBA" id="ARBA00023136"/>
    </source>
</evidence>
<keyword evidence="5 12" id="KW-0597">Phosphoprotein</keyword>
<dbReference type="RefSeq" id="WP_229473831.1">
    <property type="nucleotide sequence ID" value="NZ_VLLB01000001.1"/>
</dbReference>
<dbReference type="CDD" id="cd12914">
    <property type="entry name" value="PDC1_DGC_like"/>
    <property type="match status" value="1"/>
</dbReference>
<dbReference type="Gene3D" id="1.10.287.130">
    <property type="match status" value="1"/>
</dbReference>
<protein>
    <recommendedName>
        <fullName evidence="3">histidine kinase</fullName>
        <ecNumber evidence="3">2.7.13.3</ecNumber>
    </recommendedName>
</protein>
<dbReference type="SMART" id="SM00388">
    <property type="entry name" value="HisKA"/>
    <property type="match status" value="1"/>
</dbReference>
<dbReference type="CDD" id="cd12915">
    <property type="entry name" value="PDC2_DGC_like"/>
    <property type="match status" value="1"/>
</dbReference>
<name>A0A562RKU9_9BURK</name>
<dbReference type="InterPro" id="IPR005467">
    <property type="entry name" value="His_kinase_dom"/>
</dbReference>
<dbReference type="SUPFAM" id="SSF55874">
    <property type="entry name" value="ATPase domain of HSP90 chaperone/DNA topoisomerase II/histidine kinase"/>
    <property type="match status" value="1"/>
</dbReference>
<dbReference type="CDD" id="cd06225">
    <property type="entry name" value="HAMP"/>
    <property type="match status" value="1"/>
</dbReference>
<dbReference type="InterPro" id="IPR001789">
    <property type="entry name" value="Sig_transdc_resp-reg_receiver"/>
</dbReference>
<dbReference type="Pfam" id="PF00672">
    <property type="entry name" value="HAMP"/>
    <property type="match status" value="1"/>
</dbReference>
<comment type="caution">
    <text evidence="19">The sequence shown here is derived from an EMBL/GenBank/DDBJ whole genome shotgun (WGS) entry which is preliminary data.</text>
</comment>
<sequence>MTWLNSLRGRLMLLVVLAIAPMAAMTVLSGMREREHAIDVARENLQRLANLAAANEAQSLEGARQILRDLSSIPDILGNQQGCSTLLADILAKNADYVNFGLIRLNGDVTCSAVPSRAPVNLADRSHFRRAIAERRFIAGNYVFGRVIGRHTINLTYPVIRDDDVVAVLFAAMDLVELDKFVLDVQLPPGSVLWTVDREGTVISRRPDAASWFGRRVATPLRDALAARPKTPVLLADADGVARLYAFARVGKAQISDYTVMIGIPYDDIVAAALRDQAIAIAGLLATVTLALLAAWFGGDALIARRLRTLVRTADRIATGALDTRTGMRHRDGELSDLARSLDGMAAALQKKEGEREAATAALQAADRRKDKFLAMLAHELRNPLAPISAGAQVLRMAGASDPAVARSAAIIARQVEHMTRLIDDLLDVSRVTRGLVRLERVPLDLCDVVRDAVEQAAPLFKAKRQQLALDLPAAVPGVRADHQRLVQVVANLLNNAAKYTPEHGHVRVCLAREDATLRLTVADDGIGMTRELLDHVFDLFTQGERTADRSQGGLGLGLALARTLVQLHGGTVQADSAGPQQGSVFTVTLPLDQAVGGPAAAVATGSATLQEEPPARRADAAGHPAAALPGAGPSRDAVPAASARPGTLKCLIVDDNIDAAQTLALFLEAAGHTVQVAHSARAALGLAGAAPPQAAFLDIGLPDLDGNALAAQLRALPGMAHARLIAVTGYGRKEDLAKSAAAGFDHYFVKPMDTAKLVKLLALLTHEAARDG</sequence>
<dbReference type="Pfam" id="PF02518">
    <property type="entry name" value="HATPase_c"/>
    <property type="match status" value="1"/>
</dbReference>
<keyword evidence="7 15" id="KW-0812">Transmembrane</keyword>
<dbReference type="GO" id="GO:0000155">
    <property type="term" value="F:phosphorelay sensor kinase activity"/>
    <property type="evidence" value="ECO:0007669"/>
    <property type="project" value="InterPro"/>
</dbReference>
<evidence type="ECO:0000256" key="8">
    <source>
        <dbReference type="ARBA" id="ARBA00022777"/>
    </source>
</evidence>
<dbReference type="PROSITE" id="PS50885">
    <property type="entry name" value="HAMP"/>
    <property type="match status" value="1"/>
</dbReference>
<evidence type="ECO:0000256" key="5">
    <source>
        <dbReference type="ARBA" id="ARBA00022553"/>
    </source>
</evidence>
<evidence type="ECO:0000256" key="10">
    <source>
        <dbReference type="ARBA" id="ARBA00023012"/>
    </source>
</evidence>
<dbReference type="InterPro" id="IPR033479">
    <property type="entry name" value="dCache_1"/>
</dbReference>
<dbReference type="PROSITE" id="PS50109">
    <property type="entry name" value="HIS_KIN"/>
    <property type="match status" value="1"/>
</dbReference>
<dbReference type="AlphaFoldDB" id="A0A562RKU9"/>
<organism evidence="19 20">
    <name type="scientific">Pseudoduganella lurida</name>
    <dbReference type="NCBI Taxonomy" id="1036180"/>
    <lineage>
        <taxon>Bacteria</taxon>
        <taxon>Pseudomonadati</taxon>
        <taxon>Pseudomonadota</taxon>
        <taxon>Betaproteobacteria</taxon>
        <taxon>Burkholderiales</taxon>
        <taxon>Oxalobacteraceae</taxon>
        <taxon>Telluria group</taxon>
        <taxon>Pseudoduganella</taxon>
    </lineage>
</organism>
<keyword evidence="13" id="KW-0175">Coiled coil</keyword>
<dbReference type="InterPro" id="IPR003660">
    <property type="entry name" value="HAMP_dom"/>
</dbReference>
<dbReference type="Pfam" id="PF00512">
    <property type="entry name" value="HisKA"/>
    <property type="match status" value="1"/>
</dbReference>
<evidence type="ECO:0000256" key="9">
    <source>
        <dbReference type="ARBA" id="ARBA00022989"/>
    </source>
</evidence>
<dbReference type="Gene3D" id="3.40.50.2300">
    <property type="match status" value="1"/>
</dbReference>
<evidence type="ECO:0000256" key="12">
    <source>
        <dbReference type="PROSITE-ProRule" id="PRU00169"/>
    </source>
</evidence>
<comment type="catalytic activity">
    <reaction evidence="1">
        <text>ATP + protein L-histidine = ADP + protein N-phospho-L-histidine.</text>
        <dbReference type="EC" id="2.7.13.3"/>
    </reaction>
</comment>
<dbReference type="SUPFAM" id="SSF158472">
    <property type="entry name" value="HAMP domain-like"/>
    <property type="match status" value="1"/>
</dbReference>
<keyword evidence="6" id="KW-0808">Transferase</keyword>
<dbReference type="SUPFAM" id="SSF47384">
    <property type="entry name" value="Homodimeric domain of signal transducing histidine kinase"/>
    <property type="match status" value="1"/>
</dbReference>
<evidence type="ECO:0000313" key="19">
    <source>
        <dbReference type="EMBL" id="TWI69672.1"/>
    </source>
</evidence>
<comment type="subcellular location">
    <subcellularLocation>
        <location evidence="2">Cell inner membrane</location>
        <topology evidence="2">Multi-pass membrane protein</topology>
    </subcellularLocation>
</comment>
<dbReference type="SUPFAM" id="SSF52172">
    <property type="entry name" value="CheY-like"/>
    <property type="match status" value="1"/>
</dbReference>
<evidence type="ECO:0000259" key="18">
    <source>
        <dbReference type="PROSITE" id="PS50885"/>
    </source>
</evidence>
<dbReference type="Gene3D" id="3.30.565.10">
    <property type="entry name" value="Histidine kinase-like ATPase, C-terminal domain"/>
    <property type="match status" value="1"/>
</dbReference>
<gene>
    <name evidence="19" type="ORF">IP91_00745</name>
</gene>
<evidence type="ECO:0000256" key="6">
    <source>
        <dbReference type="ARBA" id="ARBA00022679"/>
    </source>
</evidence>
<dbReference type="FunFam" id="1.10.287.130:FF:000001">
    <property type="entry name" value="Two-component sensor histidine kinase"/>
    <property type="match status" value="1"/>
</dbReference>
<evidence type="ECO:0000256" key="1">
    <source>
        <dbReference type="ARBA" id="ARBA00000085"/>
    </source>
</evidence>
<evidence type="ECO:0000256" key="3">
    <source>
        <dbReference type="ARBA" id="ARBA00012438"/>
    </source>
</evidence>
<feature type="coiled-coil region" evidence="13">
    <location>
        <begin position="31"/>
        <end position="58"/>
    </location>
</feature>
<dbReference type="InterPro" id="IPR011006">
    <property type="entry name" value="CheY-like_superfamily"/>
</dbReference>
<dbReference type="InterPro" id="IPR036097">
    <property type="entry name" value="HisK_dim/P_sf"/>
</dbReference>
<feature type="domain" description="HAMP" evidence="18">
    <location>
        <begin position="301"/>
        <end position="354"/>
    </location>
</feature>
<dbReference type="GO" id="GO:0005886">
    <property type="term" value="C:plasma membrane"/>
    <property type="evidence" value="ECO:0007669"/>
    <property type="project" value="UniProtKB-SubCell"/>
</dbReference>
<evidence type="ECO:0000259" key="17">
    <source>
        <dbReference type="PROSITE" id="PS50110"/>
    </source>
</evidence>
<dbReference type="Gene3D" id="3.30.450.20">
    <property type="entry name" value="PAS domain"/>
    <property type="match status" value="2"/>
</dbReference>
<proteinExistence type="predicted"/>